<dbReference type="RefSeq" id="WP_344062264.1">
    <property type="nucleotide sequence ID" value="NZ_BAAAPN010000019.1"/>
</dbReference>
<gene>
    <name evidence="3" type="ORF">GCM10009810_07380</name>
</gene>
<sequence length="135" mass="14172">MAPDHRPRPGRGSCEDGAAVADFAMVAGLLLVVFAAVFQLGLALHIRNTLISCAAEGARLGARADAIPEDAIPRTRELINRSLSTRFSQDITVSTESVGGVAIVVVRVSAPLPVFGPLGPDGQLEVVGRAFEERQ</sequence>
<keyword evidence="4" id="KW-1185">Reference proteome</keyword>
<evidence type="ECO:0000313" key="3">
    <source>
        <dbReference type="EMBL" id="GAA1749496.1"/>
    </source>
</evidence>
<evidence type="ECO:0000259" key="2">
    <source>
        <dbReference type="Pfam" id="PF07811"/>
    </source>
</evidence>
<name>A0ABP4WBF0_9MICO</name>
<dbReference type="Proteomes" id="UP001501475">
    <property type="component" value="Unassembled WGS sequence"/>
</dbReference>
<proteinExistence type="predicted"/>
<keyword evidence="1" id="KW-0812">Transmembrane</keyword>
<accession>A0ABP4WBF0</accession>
<dbReference type="InterPro" id="IPR012495">
    <property type="entry name" value="TadE-like_dom"/>
</dbReference>
<feature type="domain" description="TadE-like" evidence="2">
    <location>
        <begin position="17"/>
        <end position="59"/>
    </location>
</feature>
<evidence type="ECO:0000256" key="1">
    <source>
        <dbReference type="SAM" id="Phobius"/>
    </source>
</evidence>
<protein>
    <recommendedName>
        <fullName evidence="2">TadE-like domain-containing protein</fullName>
    </recommendedName>
</protein>
<keyword evidence="1" id="KW-1133">Transmembrane helix</keyword>
<reference evidence="4" key="1">
    <citation type="journal article" date="2019" name="Int. J. Syst. Evol. Microbiol.">
        <title>The Global Catalogue of Microorganisms (GCM) 10K type strain sequencing project: providing services to taxonomists for standard genome sequencing and annotation.</title>
        <authorList>
            <consortium name="The Broad Institute Genomics Platform"/>
            <consortium name="The Broad Institute Genome Sequencing Center for Infectious Disease"/>
            <person name="Wu L."/>
            <person name="Ma J."/>
        </authorList>
    </citation>
    <scope>NUCLEOTIDE SEQUENCE [LARGE SCALE GENOMIC DNA]</scope>
    <source>
        <strain evidence="4">JCM 15591</strain>
    </source>
</reference>
<comment type="caution">
    <text evidence="3">The sequence shown here is derived from an EMBL/GenBank/DDBJ whole genome shotgun (WGS) entry which is preliminary data.</text>
</comment>
<organism evidence="3 4">
    <name type="scientific">Nostocoides vanveenii</name>
    <dbReference type="NCBI Taxonomy" id="330835"/>
    <lineage>
        <taxon>Bacteria</taxon>
        <taxon>Bacillati</taxon>
        <taxon>Actinomycetota</taxon>
        <taxon>Actinomycetes</taxon>
        <taxon>Micrococcales</taxon>
        <taxon>Intrasporangiaceae</taxon>
        <taxon>Nostocoides</taxon>
    </lineage>
</organism>
<dbReference type="EMBL" id="BAAAPN010000019">
    <property type="protein sequence ID" value="GAA1749496.1"/>
    <property type="molecule type" value="Genomic_DNA"/>
</dbReference>
<keyword evidence="1" id="KW-0472">Membrane</keyword>
<feature type="transmembrane region" description="Helical" evidence="1">
    <location>
        <begin position="20"/>
        <end position="42"/>
    </location>
</feature>
<evidence type="ECO:0000313" key="4">
    <source>
        <dbReference type="Proteomes" id="UP001501475"/>
    </source>
</evidence>
<dbReference type="Pfam" id="PF07811">
    <property type="entry name" value="TadE"/>
    <property type="match status" value="1"/>
</dbReference>